<evidence type="ECO:0000259" key="2">
    <source>
        <dbReference type="Pfam" id="PF12728"/>
    </source>
</evidence>
<dbReference type="Gene3D" id="3.40.190.10">
    <property type="entry name" value="Periplasmic binding protein-like II"/>
    <property type="match status" value="1"/>
</dbReference>
<dbReference type="KEGG" id="acru:HHL28_03825"/>
<dbReference type="Pfam" id="PF12728">
    <property type="entry name" value="HTH_17"/>
    <property type="match status" value="1"/>
</dbReference>
<organism evidence="3 4">
    <name type="scientific">Aerophototrophica crusticola</name>
    <dbReference type="NCBI Taxonomy" id="1709002"/>
    <lineage>
        <taxon>Bacteria</taxon>
        <taxon>Pseudomonadati</taxon>
        <taxon>Pseudomonadota</taxon>
        <taxon>Alphaproteobacteria</taxon>
        <taxon>Rhodospirillales</taxon>
        <taxon>Rhodospirillaceae</taxon>
        <taxon>Aerophototrophica</taxon>
    </lineage>
</organism>
<dbReference type="InterPro" id="IPR010093">
    <property type="entry name" value="SinI_DNA-bd"/>
</dbReference>
<dbReference type="SUPFAM" id="SSF46955">
    <property type="entry name" value="Putative DNA-binding domain"/>
    <property type="match status" value="1"/>
</dbReference>
<proteinExistence type="predicted"/>
<dbReference type="SUPFAM" id="SSF53850">
    <property type="entry name" value="Periplasmic binding protein-like II"/>
    <property type="match status" value="1"/>
</dbReference>
<accession>A0A858R4M6</accession>
<dbReference type="InterPro" id="IPR024370">
    <property type="entry name" value="PBP_domain"/>
</dbReference>
<dbReference type="PANTHER" id="PTHR38431">
    <property type="entry name" value="BLL2305 PROTEIN"/>
    <property type="match status" value="1"/>
</dbReference>
<feature type="domain" description="PBP" evidence="1">
    <location>
        <begin position="89"/>
        <end position="271"/>
    </location>
</feature>
<dbReference type="InterPro" id="IPR009061">
    <property type="entry name" value="DNA-bd_dom_put_sf"/>
</dbReference>
<evidence type="ECO:0000259" key="1">
    <source>
        <dbReference type="Pfam" id="PF12727"/>
    </source>
</evidence>
<evidence type="ECO:0000313" key="3">
    <source>
        <dbReference type="EMBL" id="QJE72341.1"/>
    </source>
</evidence>
<dbReference type="AlphaFoldDB" id="A0A858R4M6"/>
<dbReference type="PANTHER" id="PTHR38431:SF1">
    <property type="entry name" value="BLL2305 PROTEIN"/>
    <property type="match status" value="1"/>
</dbReference>
<gene>
    <name evidence="3" type="ORF">HHL28_03825</name>
</gene>
<name>A0A858R4M6_9PROT</name>
<evidence type="ECO:0000313" key="4">
    <source>
        <dbReference type="Proteomes" id="UP000501891"/>
    </source>
</evidence>
<keyword evidence="4" id="KW-1185">Reference proteome</keyword>
<dbReference type="Pfam" id="PF12727">
    <property type="entry name" value="PBP_like"/>
    <property type="match status" value="1"/>
</dbReference>
<protein>
    <submittedName>
        <fullName evidence="3">Helix-turn-helix transcriptional regulator</fullName>
    </submittedName>
</protein>
<dbReference type="GO" id="GO:0003677">
    <property type="term" value="F:DNA binding"/>
    <property type="evidence" value="ECO:0007669"/>
    <property type="project" value="InterPro"/>
</dbReference>
<dbReference type="EMBL" id="CP051775">
    <property type="protein sequence ID" value="QJE72341.1"/>
    <property type="molecule type" value="Genomic_DNA"/>
</dbReference>
<dbReference type="NCBIfam" id="TIGR01764">
    <property type="entry name" value="excise"/>
    <property type="match status" value="1"/>
</dbReference>
<reference evidence="3" key="1">
    <citation type="submission" date="2020-04" db="EMBL/GenBank/DDBJ databases">
        <title>A desert anoxygenic phototrophic bacterium fixes CO2 using RubisCO under aerobic conditions.</title>
        <authorList>
            <person name="Tang K."/>
        </authorList>
    </citation>
    <scope>NUCLEOTIDE SEQUENCE [LARGE SCALE GENOMIC DNA]</scope>
    <source>
        <strain evidence="3">MIMtkB3</strain>
    </source>
</reference>
<sequence length="299" mass="32092">MAETSDYLTVREVADLLRLKERKVYDLVKEGRIPCLKVTGKWLFPRARVEQWIAAGRPAESPAPAAMSARPGIVAGSRDPWLDWCIAESGCGLATRGGGSLVGLDAVLKGEALAAGLHLLDPASGDYNQPYVAGRDGTDGLVLVEWARREQGLVLPPGNPLGIAGVADLVAKRARVAQRPATAGAAVLLQSLLALEGRSVTDLTLVDPPHATGFELGLAVLDGRADAGLATRAVARRLHLDFLPLRWERFDLLLPRRDWFEPPFQTLLRFARSGVAQAKAADLSGYDLSGHGMVWWNGA</sequence>
<feature type="domain" description="Helix-turn-helix" evidence="2">
    <location>
        <begin position="7"/>
        <end position="56"/>
    </location>
</feature>
<dbReference type="Proteomes" id="UP000501891">
    <property type="component" value="Chromosome"/>
</dbReference>
<dbReference type="InterPro" id="IPR041657">
    <property type="entry name" value="HTH_17"/>
</dbReference>